<keyword evidence="2" id="KW-0966">Cell projection</keyword>
<dbReference type="KEGG" id="mzi:HWN40_10605"/>
<dbReference type="PANTHER" id="PTHR42200:SF2">
    <property type="entry name" value="ARCHAEAL FLAGELLA-RELATED PROTEIN F"/>
    <property type="match status" value="1"/>
</dbReference>
<proteinExistence type="predicted"/>
<keyword evidence="1" id="KW-0472">Membrane</keyword>
<accession>A0A7D5I1M2</accession>
<gene>
    <name evidence="2" type="ORF">HWN40_10605</name>
</gene>
<protein>
    <submittedName>
        <fullName evidence="2">Flagellar protein G</fullName>
    </submittedName>
</protein>
<dbReference type="PANTHER" id="PTHR42200">
    <property type="entry name" value="ARCHAEAL FLAGELLA-RELATED PROTEIN F-RELATED"/>
    <property type="match status" value="1"/>
</dbReference>
<reference evidence="2 3" key="1">
    <citation type="submission" date="2020-06" db="EMBL/GenBank/DDBJ databases">
        <title>Methanolobus halotolerans sp. nov., isolated from a saline lake Tus in Siberia.</title>
        <authorList>
            <person name="Shen Y."/>
            <person name="Chen S.-C."/>
            <person name="Lai M.-C."/>
            <person name="Huang H.-H."/>
            <person name="Chiu H.-H."/>
            <person name="Tang S.-L."/>
            <person name="Rogozin D.Y."/>
            <person name="Degermendzhy A.G."/>
        </authorList>
    </citation>
    <scope>NUCLEOTIDE SEQUENCE [LARGE SCALE GENOMIC DNA]</scope>
    <source>
        <strain evidence="2 3">DSM 21339</strain>
    </source>
</reference>
<keyword evidence="2" id="KW-0969">Cilium</keyword>
<organism evidence="2 3">
    <name type="scientific">Methanolobus zinderi</name>
    <dbReference type="NCBI Taxonomy" id="536044"/>
    <lineage>
        <taxon>Archaea</taxon>
        <taxon>Methanobacteriati</taxon>
        <taxon>Methanobacteriota</taxon>
        <taxon>Stenosarchaea group</taxon>
        <taxon>Methanomicrobia</taxon>
        <taxon>Methanosarcinales</taxon>
        <taxon>Methanosarcinaceae</taxon>
        <taxon>Methanolobus</taxon>
    </lineage>
</organism>
<dbReference type="Pfam" id="PF01917">
    <property type="entry name" value="Flagellin_arch-type"/>
    <property type="match status" value="1"/>
</dbReference>
<keyword evidence="2" id="KW-0282">Flagellum</keyword>
<dbReference type="AlphaFoldDB" id="A0A7D5I1M2"/>
<feature type="transmembrane region" description="Helical" evidence="1">
    <location>
        <begin position="21"/>
        <end position="44"/>
    </location>
</feature>
<keyword evidence="1" id="KW-1133">Transmembrane helix</keyword>
<evidence type="ECO:0000256" key="1">
    <source>
        <dbReference type="SAM" id="Phobius"/>
    </source>
</evidence>
<sequence length="168" mass="18373">MRDEHQDVRHSLFKAEKAETAVTHMIFFIAAIIIAMGVVTVLSADIQSMVASSSVSSKLLSDQMRTDITIVNDPYVIPYDSTGNYYTFYAKNTGKTELVPEFVTVMVDGVMIESANVDMDLPDGDVIWRPGDVLIINVITDPSPLNEGDHRILVAAENGKSGGMSFIT</sequence>
<keyword evidence="3" id="KW-1185">Reference proteome</keyword>
<dbReference type="InterPro" id="IPR002774">
    <property type="entry name" value="Flagellin_arc-type"/>
</dbReference>
<evidence type="ECO:0000313" key="3">
    <source>
        <dbReference type="Proteomes" id="UP000509594"/>
    </source>
</evidence>
<dbReference type="GeneID" id="55822130"/>
<dbReference type="OrthoDB" id="183655at2157"/>
<name>A0A7D5I1M2_9EURY</name>
<dbReference type="GO" id="GO:0005198">
    <property type="term" value="F:structural molecule activity"/>
    <property type="evidence" value="ECO:0007669"/>
    <property type="project" value="InterPro"/>
</dbReference>
<dbReference type="RefSeq" id="WP_176965701.1">
    <property type="nucleotide sequence ID" value="NZ_CP058215.1"/>
</dbReference>
<dbReference type="Proteomes" id="UP000509594">
    <property type="component" value="Chromosome"/>
</dbReference>
<dbReference type="EMBL" id="CP058215">
    <property type="protein sequence ID" value="QLC50646.1"/>
    <property type="molecule type" value="Genomic_DNA"/>
</dbReference>
<evidence type="ECO:0000313" key="2">
    <source>
        <dbReference type="EMBL" id="QLC50646.1"/>
    </source>
</evidence>
<dbReference type="GO" id="GO:0097588">
    <property type="term" value="P:archaeal or bacterial-type flagellum-dependent cell motility"/>
    <property type="evidence" value="ECO:0007669"/>
    <property type="project" value="InterPro"/>
</dbReference>
<keyword evidence="1" id="KW-0812">Transmembrane</keyword>